<dbReference type="OrthoDB" id="369870at2"/>
<feature type="domain" description="EamA" evidence="9">
    <location>
        <begin position="11"/>
        <end position="151"/>
    </location>
</feature>
<keyword evidence="7 8" id="KW-0472">Membrane</keyword>
<proteinExistence type="inferred from homology"/>
<feature type="transmembrane region" description="Helical" evidence="8">
    <location>
        <begin position="12"/>
        <end position="30"/>
    </location>
</feature>
<keyword evidence="4" id="KW-1003">Cell membrane</keyword>
<dbReference type="InterPro" id="IPR037185">
    <property type="entry name" value="EmrE-like"/>
</dbReference>
<dbReference type="InterPro" id="IPR004626">
    <property type="entry name" value="RarD"/>
</dbReference>
<protein>
    <submittedName>
        <fullName evidence="10">Protein RarD</fullName>
    </submittedName>
</protein>
<feature type="transmembrane region" description="Helical" evidence="8">
    <location>
        <begin position="111"/>
        <end position="128"/>
    </location>
</feature>
<evidence type="ECO:0000256" key="6">
    <source>
        <dbReference type="ARBA" id="ARBA00022989"/>
    </source>
</evidence>
<dbReference type="Proteomes" id="UP000248214">
    <property type="component" value="Unassembled WGS sequence"/>
</dbReference>
<sequence length="304" mass="33838">MNQVESKDVSIGIAAGTGAYLLWGFLPIYWKLVDHIPSMEVLAHRIVWSLLFMIIMFFALRKASQLSYDIRYLITHPKIIAGISLSAFFISVNWVLFIWAVANERIVEVSLGYYINPLFNVLLGVLFFKESLTFWQKISVGLAFIGVSVLTFSFGQVPYIALLLAFSFGMYGLIKKQTKIGAMTGLTIETLLLTPVALGFLIWIHGDFSSLFYSDESGTAFLLIGTGIATAIPLLLFGIGAQKIPLSFIGFLQYIAPTIMLILGVIFYGEAFTPIHAVSFTFIWIGLIIYSFAKTSFMIKMAPK</sequence>
<evidence type="ECO:0000259" key="9">
    <source>
        <dbReference type="Pfam" id="PF00892"/>
    </source>
</evidence>
<dbReference type="InterPro" id="IPR000620">
    <property type="entry name" value="EamA_dom"/>
</dbReference>
<keyword evidence="6 8" id="KW-1133">Transmembrane helix</keyword>
<dbReference type="EMBL" id="PDOD01000002">
    <property type="protein sequence ID" value="PYZ93447.1"/>
    <property type="molecule type" value="Genomic_DNA"/>
</dbReference>
<evidence type="ECO:0000256" key="3">
    <source>
        <dbReference type="ARBA" id="ARBA00022448"/>
    </source>
</evidence>
<evidence type="ECO:0000256" key="1">
    <source>
        <dbReference type="ARBA" id="ARBA00004651"/>
    </source>
</evidence>
<evidence type="ECO:0000256" key="2">
    <source>
        <dbReference type="ARBA" id="ARBA00007362"/>
    </source>
</evidence>
<gene>
    <name evidence="10" type="primary">rarD</name>
    <name evidence="10" type="ORF">CR194_09745</name>
</gene>
<dbReference type="NCBIfam" id="TIGR00688">
    <property type="entry name" value="rarD"/>
    <property type="match status" value="1"/>
</dbReference>
<dbReference type="AlphaFoldDB" id="A0A323TIP6"/>
<feature type="domain" description="EamA" evidence="9">
    <location>
        <begin position="160"/>
        <end position="291"/>
    </location>
</feature>
<dbReference type="PANTHER" id="PTHR22911">
    <property type="entry name" value="ACYL-MALONYL CONDENSING ENZYME-RELATED"/>
    <property type="match status" value="1"/>
</dbReference>
<accession>A0A323TIP6</accession>
<feature type="transmembrane region" description="Helical" evidence="8">
    <location>
        <begin position="42"/>
        <end position="60"/>
    </location>
</feature>
<keyword evidence="3" id="KW-0813">Transport</keyword>
<evidence type="ECO:0000256" key="8">
    <source>
        <dbReference type="SAM" id="Phobius"/>
    </source>
</evidence>
<name>A0A323TIP6_9BACI</name>
<dbReference type="SUPFAM" id="SSF103481">
    <property type="entry name" value="Multidrug resistance efflux transporter EmrE"/>
    <property type="match status" value="2"/>
</dbReference>
<evidence type="ECO:0000256" key="4">
    <source>
        <dbReference type="ARBA" id="ARBA00022475"/>
    </source>
</evidence>
<keyword evidence="5 8" id="KW-0812">Transmembrane</keyword>
<feature type="transmembrane region" description="Helical" evidence="8">
    <location>
        <begin position="135"/>
        <end position="152"/>
    </location>
</feature>
<feature type="transmembrane region" description="Helical" evidence="8">
    <location>
        <begin position="186"/>
        <end position="206"/>
    </location>
</feature>
<feature type="transmembrane region" description="Helical" evidence="8">
    <location>
        <begin position="218"/>
        <end position="239"/>
    </location>
</feature>
<evidence type="ECO:0000313" key="10">
    <source>
        <dbReference type="EMBL" id="PYZ93447.1"/>
    </source>
</evidence>
<evidence type="ECO:0000313" key="11">
    <source>
        <dbReference type="Proteomes" id="UP000248214"/>
    </source>
</evidence>
<dbReference type="PANTHER" id="PTHR22911:SF137">
    <property type="entry name" value="SOLUTE CARRIER FAMILY 35 MEMBER G2-RELATED"/>
    <property type="match status" value="1"/>
</dbReference>
<feature type="transmembrane region" description="Helical" evidence="8">
    <location>
        <begin position="251"/>
        <end position="269"/>
    </location>
</feature>
<evidence type="ECO:0000256" key="5">
    <source>
        <dbReference type="ARBA" id="ARBA00022692"/>
    </source>
</evidence>
<evidence type="ECO:0000256" key="7">
    <source>
        <dbReference type="ARBA" id="ARBA00023136"/>
    </source>
</evidence>
<comment type="similarity">
    <text evidence="2">Belongs to the EamA transporter family.</text>
</comment>
<dbReference type="RefSeq" id="WP_110609479.1">
    <property type="nucleotide sequence ID" value="NZ_PDOD01000002.1"/>
</dbReference>
<comment type="caution">
    <text evidence="10">The sequence shown here is derived from an EMBL/GenBank/DDBJ whole genome shotgun (WGS) entry which is preliminary data.</text>
</comment>
<feature type="transmembrane region" description="Helical" evidence="8">
    <location>
        <begin position="80"/>
        <end position="99"/>
    </location>
</feature>
<keyword evidence="11" id="KW-1185">Reference proteome</keyword>
<organism evidence="10 11">
    <name type="scientific">Salipaludibacillus keqinensis</name>
    <dbReference type="NCBI Taxonomy" id="2045207"/>
    <lineage>
        <taxon>Bacteria</taxon>
        <taxon>Bacillati</taxon>
        <taxon>Bacillota</taxon>
        <taxon>Bacilli</taxon>
        <taxon>Bacillales</taxon>
        <taxon>Bacillaceae</taxon>
    </lineage>
</organism>
<comment type="subcellular location">
    <subcellularLocation>
        <location evidence="1">Cell membrane</location>
        <topology evidence="1">Multi-pass membrane protein</topology>
    </subcellularLocation>
</comment>
<dbReference type="Pfam" id="PF00892">
    <property type="entry name" value="EamA"/>
    <property type="match status" value="2"/>
</dbReference>
<dbReference type="GO" id="GO:0005886">
    <property type="term" value="C:plasma membrane"/>
    <property type="evidence" value="ECO:0007669"/>
    <property type="project" value="UniProtKB-SubCell"/>
</dbReference>
<feature type="transmembrane region" description="Helical" evidence="8">
    <location>
        <begin position="275"/>
        <end position="293"/>
    </location>
</feature>
<reference evidence="10 11" key="1">
    <citation type="submission" date="2017-10" db="EMBL/GenBank/DDBJ databases">
        <title>Bacillus sp. nov., a halophilic bacterium isolated from a Keqin Lake.</title>
        <authorList>
            <person name="Wang H."/>
        </authorList>
    </citation>
    <scope>NUCLEOTIDE SEQUENCE [LARGE SCALE GENOMIC DNA]</scope>
    <source>
        <strain evidence="10 11">KQ-12</strain>
    </source>
</reference>